<feature type="chain" id="PRO_5043714616" evidence="2">
    <location>
        <begin position="22"/>
        <end position="406"/>
    </location>
</feature>
<evidence type="ECO:0000256" key="2">
    <source>
        <dbReference type="SAM" id="SignalP"/>
    </source>
</evidence>
<sequence length="406" mass="45402">MNKNLKLILSTSTFFALPIFAISCQKESKNNPKSLSELSKIINSLSNDKKVQLVSSLKISTDDKAKLIQQFNKGAGIASSIIWYMKSAEQRTASLQAYTLATQAFDNLKKKNTEGFDYSKVNKETGVVSNPESTKAIPVVFMDLDETVFINEYAEAYGVVKNNGVFSSSEKEKTDAEGKRKAVPGAIKFIQHVFDNGGIVLFNSNIDQKQHVIEGIKKNLEGAGLPKKYIHDWMFWCRGVVPTDAEGKFSDKTPWLTAFEAYKQNKTTQKVSKNKRMNAVTDNIDGWDFSKSQQGAGNKVVGKVIMKIGDDYSDFFDDAYKPLENNSKTVEFSKKPEIETLFTNINGADGVKVTGEGERAKIEKLNWAQFNVQIPGNGMYGSWSKEYNGAQYTELWEALKKIVEKK</sequence>
<proteinExistence type="predicted"/>
<dbReference type="InterPro" id="IPR036412">
    <property type="entry name" value="HAD-like_sf"/>
</dbReference>
<dbReference type="SUPFAM" id="SSF56784">
    <property type="entry name" value="HAD-like"/>
    <property type="match status" value="1"/>
</dbReference>
<dbReference type="KEGG" id="mcm:MCAL160_1001"/>
<name>A0AAT9F8U6_9BACT</name>
<dbReference type="InterPro" id="IPR023214">
    <property type="entry name" value="HAD_sf"/>
</dbReference>
<reference evidence="3" key="2">
    <citation type="journal article" date="2014" name="Genome Announc.">
        <title>Complete Genome Sequence of Mycoplasma californicum Strain HAZ160_1 from Bovine Mastitic Milk in Japan.</title>
        <authorList>
            <person name="Hata E."/>
            <person name="Murakami K."/>
        </authorList>
    </citation>
    <scope>NUCLEOTIDE SEQUENCE</scope>
    <source>
        <strain evidence="3">HAZ160_1</strain>
    </source>
</reference>
<accession>A0AAT9F8U6</accession>
<dbReference type="AlphaFoldDB" id="A0AAT9F8U6"/>
<keyword evidence="1 2" id="KW-0732">Signal</keyword>
<dbReference type="RefSeq" id="WP_041103372.1">
    <property type="nucleotide sequence ID" value="NZ_AP013353.1"/>
</dbReference>
<evidence type="ECO:0000256" key="1">
    <source>
        <dbReference type="ARBA" id="ARBA00022729"/>
    </source>
</evidence>
<dbReference type="EMBL" id="AP013353">
    <property type="protein sequence ID" value="BAP01317.1"/>
    <property type="molecule type" value="Genomic_DNA"/>
</dbReference>
<dbReference type="PROSITE" id="PS51257">
    <property type="entry name" value="PROKAR_LIPOPROTEIN"/>
    <property type="match status" value="1"/>
</dbReference>
<organism evidence="3">
    <name type="scientific">Mycoplasmopsis californica HAZ160_1</name>
    <dbReference type="NCBI Taxonomy" id="1397850"/>
    <lineage>
        <taxon>Bacteria</taxon>
        <taxon>Bacillati</taxon>
        <taxon>Mycoplasmatota</taxon>
        <taxon>Mycoplasmoidales</taxon>
        <taxon>Metamycoplasmataceae</taxon>
        <taxon>Mycoplasmopsis</taxon>
    </lineage>
</organism>
<protein>
    <submittedName>
        <fullName evidence="3">Lipoprotein</fullName>
    </submittedName>
</protein>
<reference evidence="3" key="1">
    <citation type="journal article" date="2014" name="Appl. Environ. Microbiol.">
        <title>Molecular Epidemiology of Cases of Mycoplasma californicum Infection in Japan.</title>
        <authorList>
            <person name="Hata E."/>
            <person name="Suzuki K."/>
            <person name="Hanyu H."/>
            <person name="Itoh M."/>
            <person name="Higuchi H."/>
            <person name="Kobayashi H."/>
        </authorList>
    </citation>
    <scope>NUCLEOTIDE SEQUENCE</scope>
    <source>
        <strain evidence="3">HAZ160_1</strain>
    </source>
</reference>
<dbReference type="Gene3D" id="3.40.50.1000">
    <property type="entry name" value="HAD superfamily/HAD-like"/>
    <property type="match status" value="1"/>
</dbReference>
<reference evidence="3" key="3">
    <citation type="journal article" date="2019" name="Vet. Microbiol.">
        <title>Mutations associated with change of susceptibility to lincosamides and/or macrolides in field and laboratory-derived Mycoplasma californicum strains in Japan, and development of a rapid detection method for these mutations.</title>
        <authorList>
            <person name="Hata E."/>
            <person name="Nagai K."/>
            <person name="Murakami K."/>
        </authorList>
    </citation>
    <scope>NUCLEOTIDE SEQUENCE</scope>
    <source>
        <strain evidence="3">HAZ160_1</strain>
    </source>
</reference>
<dbReference type="Pfam" id="PF03767">
    <property type="entry name" value="Acid_phosphat_B"/>
    <property type="match status" value="1"/>
</dbReference>
<reference evidence="3" key="4">
    <citation type="submission" date="2024-06" db="EMBL/GenBank/DDBJ databases">
        <authorList>
            <consortium name="Mycoplasma californicum genome sequencing consortium"/>
            <person name="Hata E."/>
            <person name="Tanaka K."/>
            <person name="Tamamura Y."/>
        </authorList>
    </citation>
    <scope>NUCLEOTIDE SEQUENCE</scope>
    <source>
        <strain evidence="3">HAZ160_1</strain>
    </source>
</reference>
<dbReference type="InterPro" id="IPR005519">
    <property type="entry name" value="Acid_phosphat_B-like"/>
</dbReference>
<feature type="signal peptide" evidence="2">
    <location>
        <begin position="1"/>
        <end position="21"/>
    </location>
</feature>
<keyword evidence="3" id="KW-0449">Lipoprotein</keyword>
<gene>
    <name evidence="3" type="ORF">MCAL160_1001</name>
</gene>
<evidence type="ECO:0000313" key="3">
    <source>
        <dbReference type="EMBL" id="BAP01317.1"/>
    </source>
</evidence>